<evidence type="ECO:0000313" key="16">
    <source>
        <dbReference type="Proteomes" id="UP000036987"/>
    </source>
</evidence>
<dbReference type="CDD" id="cd22582">
    <property type="entry name" value="BRcat_RBR_unk"/>
    <property type="match status" value="1"/>
</dbReference>
<dbReference type="Pfam" id="PF13445">
    <property type="entry name" value="zf-RING_UBOX"/>
    <property type="match status" value="1"/>
</dbReference>
<evidence type="ECO:0000256" key="7">
    <source>
        <dbReference type="ARBA" id="ARBA00022723"/>
    </source>
</evidence>
<evidence type="ECO:0000256" key="2">
    <source>
        <dbReference type="ARBA" id="ARBA00001947"/>
    </source>
</evidence>
<proteinExistence type="inferred from homology"/>
<dbReference type="EC" id="2.3.2.31" evidence="5"/>
<comment type="function">
    <text evidence="3">Might act as an E3 ubiquitin-protein ligase, or as part of E3 complex, which accepts ubiquitin from specific E2 ubiquitin-conjugating enzymes and then transfers it to substrates.</text>
</comment>
<comment type="caution">
    <text evidence="15">The sequence shown here is derived from an EMBL/GenBank/DDBJ whole genome shotgun (WGS) entry which is preliminary data.</text>
</comment>
<dbReference type="AlphaFoldDB" id="A0A0K9Q347"/>
<evidence type="ECO:0000256" key="6">
    <source>
        <dbReference type="ARBA" id="ARBA00022679"/>
    </source>
</evidence>
<keyword evidence="10" id="KW-0833">Ubl conjugation pathway</keyword>
<keyword evidence="7" id="KW-0479">Metal-binding</keyword>
<evidence type="ECO:0000256" key="12">
    <source>
        <dbReference type="PROSITE-ProRule" id="PRU00175"/>
    </source>
</evidence>
<dbReference type="Pfam" id="PF01485">
    <property type="entry name" value="IBR"/>
    <property type="match status" value="2"/>
</dbReference>
<keyword evidence="16" id="KW-1185">Reference proteome</keyword>
<dbReference type="STRING" id="29655.A0A0K9Q347"/>
<dbReference type="Gene3D" id="1.20.120.1750">
    <property type="match status" value="1"/>
</dbReference>
<evidence type="ECO:0000259" key="14">
    <source>
        <dbReference type="PROSITE" id="PS51873"/>
    </source>
</evidence>
<dbReference type="SUPFAM" id="SSF57850">
    <property type="entry name" value="RING/U-box"/>
    <property type="match status" value="3"/>
</dbReference>
<evidence type="ECO:0000256" key="5">
    <source>
        <dbReference type="ARBA" id="ARBA00012251"/>
    </source>
</evidence>
<keyword evidence="6" id="KW-0808">Transferase</keyword>
<accession>A0A0K9Q347</accession>
<dbReference type="FunFam" id="3.30.40.10:FF:000230">
    <property type="entry name" value="RBR-type E3 ubiquitin transferase"/>
    <property type="match status" value="1"/>
</dbReference>
<dbReference type="SMART" id="SM00647">
    <property type="entry name" value="IBR"/>
    <property type="match status" value="2"/>
</dbReference>
<keyword evidence="9 12" id="KW-0863">Zinc-finger</keyword>
<dbReference type="FunFam" id="1.20.120.1750:FF:000018">
    <property type="entry name" value="RBR-type E3 ubiquitin transferase"/>
    <property type="match status" value="1"/>
</dbReference>
<dbReference type="GO" id="GO:0008270">
    <property type="term" value="F:zinc ion binding"/>
    <property type="evidence" value="ECO:0007669"/>
    <property type="project" value="UniProtKB-KW"/>
</dbReference>
<dbReference type="CDD" id="cd22584">
    <property type="entry name" value="Rcat_RBR_unk"/>
    <property type="match status" value="1"/>
</dbReference>
<evidence type="ECO:0000256" key="8">
    <source>
        <dbReference type="ARBA" id="ARBA00022737"/>
    </source>
</evidence>
<evidence type="ECO:0000256" key="1">
    <source>
        <dbReference type="ARBA" id="ARBA00001798"/>
    </source>
</evidence>
<dbReference type="GO" id="GO:0031624">
    <property type="term" value="F:ubiquitin conjugating enzyme binding"/>
    <property type="evidence" value="ECO:0000318"/>
    <property type="project" value="GO_Central"/>
</dbReference>
<dbReference type="GO" id="GO:0061630">
    <property type="term" value="F:ubiquitin protein ligase activity"/>
    <property type="evidence" value="ECO:0000318"/>
    <property type="project" value="GO_Central"/>
</dbReference>
<reference evidence="16" key="1">
    <citation type="journal article" date="2016" name="Nature">
        <title>The genome of the seagrass Zostera marina reveals angiosperm adaptation to the sea.</title>
        <authorList>
            <person name="Olsen J.L."/>
            <person name="Rouze P."/>
            <person name="Verhelst B."/>
            <person name="Lin Y.-C."/>
            <person name="Bayer T."/>
            <person name="Collen J."/>
            <person name="Dattolo E."/>
            <person name="De Paoli E."/>
            <person name="Dittami S."/>
            <person name="Maumus F."/>
            <person name="Michel G."/>
            <person name="Kersting A."/>
            <person name="Lauritano C."/>
            <person name="Lohaus R."/>
            <person name="Toepel M."/>
            <person name="Tonon T."/>
            <person name="Vanneste K."/>
            <person name="Amirebrahimi M."/>
            <person name="Brakel J."/>
            <person name="Bostroem C."/>
            <person name="Chovatia M."/>
            <person name="Grimwood J."/>
            <person name="Jenkins J.W."/>
            <person name="Jueterbock A."/>
            <person name="Mraz A."/>
            <person name="Stam W.T."/>
            <person name="Tice H."/>
            <person name="Bornberg-Bauer E."/>
            <person name="Green P.J."/>
            <person name="Pearson G.A."/>
            <person name="Procaccini G."/>
            <person name="Duarte C.M."/>
            <person name="Schmutz J."/>
            <person name="Reusch T.B.H."/>
            <person name="Van de Peer Y."/>
        </authorList>
    </citation>
    <scope>NUCLEOTIDE SEQUENCE [LARGE SCALE GENOMIC DNA]</scope>
    <source>
        <strain evidence="16">cv. Finnish</strain>
    </source>
</reference>
<feature type="domain" description="RING-type" evidence="13">
    <location>
        <begin position="94"/>
        <end position="139"/>
    </location>
</feature>
<dbReference type="EMBL" id="LFYR01000235">
    <property type="protein sequence ID" value="KMZ74885.1"/>
    <property type="molecule type" value="Genomic_DNA"/>
</dbReference>
<dbReference type="InterPro" id="IPR017907">
    <property type="entry name" value="Znf_RING_CS"/>
</dbReference>
<feature type="domain" description="RING-type" evidence="14">
    <location>
        <begin position="90"/>
        <end position="295"/>
    </location>
</feature>
<dbReference type="InterPro" id="IPR031127">
    <property type="entry name" value="E3_UB_ligase_RBR"/>
</dbReference>
<evidence type="ECO:0000256" key="4">
    <source>
        <dbReference type="ARBA" id="ARBA00005884"/>
    </source>
</evidence>
<dbReference type="InterPro" id="IPR027370">
    <property type="entry name" value="Znf-RING_euk"/>
</dbReference>
<dbReference type="Proteomes" id="UP000036987">
    <property type="component" value="Unassembled WGS sequence"/>
</dbReference>
<dbReference type="InterPro" id="IPR001841">
    <property type="entry name" value="Znf_RING"/>
</dbReference>
<dbReference type="GO" id="GO:0000151">
    <property type="term" value="C:ubiquitin ligase complex"/>
    <property type="evidence" value="ECO:0000318"/>
    <property type="project" value="GO_Central"/>
</dbReference>
<evidence type="ECO:0000313" key="15">
    <source>
        <dbReference type="EMBL" id="KMZ74885.1"/>
    </source>
</evidence>
<keyword evidence="8" id="KW-0677">Repeat</keyword>
<name>A0A0K9Q347_ZOSMR</name>
<gene>
    <name evidence="15" type="ORF">ZOSMA_121G00610</name>
</gene>
<dbReference type="PANTHER" id="PTHR11685">
    <property type="entry name" value="RBR FAMILY RING FINGER AND IBR DOMAIN-CONTAINING"/>
    <property type="match status" value="1"/>
</dbReference>
<dbReference type="Gene3D" id="3.30.40.10">
    <property type="entry name" value="Zinc/RING finger domain, C3HC4 (zinc finger)"/>
    <property type="match status" value="1"/>
</dbReference>
<evidence type="ECO:0000256" key="11">
    <source>
        <dbReference type="ARBA" id="ARBA00022833"/>
    </source>
</evidence>
<dbReference type="InterPro" id="IPR002867">
    <property type="entry name" value="IBR_dom"/>
</dbReference>
<dbReference type="GO" id="GO:0006511">
    <property type="term" value="P:ubiquitin-dependent protein catabolic process"/>
    <property type="evidence" value="ECO:0000318"/>
    <property type="project" value="GO_Central"/>
</dbReference>
<dbReference type="InterPro" id="IPR044066">
    <property type="entry name" value="TRIAD_supradom"/>
</dbReference>
<evidence type="ECO:0000256" key="3">
    <source>
        <dbReference type="ARBA" id="ARBA00003976"/>
    </source>
</evidence>
<dbReference type="GO" id="GO:0016567">
    <property type="term" value="P:protein ubiquitination"/>
    <property type="evidence" value="ECO:0007669"/>
    <property type="project" value="InterPro"/>
</dbReference>
<dbReference type="OrthoDB" id="10009520at2759"/>
<dbReference type="PROSITE" id="PS50089">
    <property type="entry name" value="ZF_RING_2"/>
    <property type="match status" value="1"/>
</dbReference>
<dbReference type="GO" id="GO:0005737">
    <property type="term" value="C:cytoplasm"/>
    <property type="evidence" value="ECO:0000318"/>
    <property type="project" value="GO_Central"/>
</dbReference>
<comment type="similarity">
    <text evidence="4">Belongs to the RBR family. Ariadne subfamily.</text>
</comment>
<comment type="cofactor">
    <cofactor evidence="2">
        <name>Zn(2+)</name>
        <dbReference type="ChEBI" id="CHEBI:29105"/>
    </cofactor>
</comment>
<protein>
    <recommendedName>
        <fullName evidence="5">RBR-type E3 ubiquitin transferase</fullName>
        <ecNumber evidence="5">2.3.2.31</ecNumber>
    </recommendedName>
</protein>
<keyword evidence="11" id="KW-0862">Zinc</keyword>
<evidence type="ECO:0000256" key="9">
    <source>
        <dbReference type="ARBA" id="ARBA00022771"/>
    </source>
</evidence>
<evidence type="ECO:0000259" key="13">
    <source>
        <dbReference type="PROSITE" id="PS50089"/>
    </source>
</evidence>
<dbReference type="InterPro" id="IPR013083">
    <property type="entry name" value="Znf_RING/FYVE/PHD"/>
</dbReference>
<evidence type="ECO:0000256" key="10">
    <source>
        <dbReference type="ARBA" id="ARBA00022786"/>
    </source>
</evidence>
<dbReference type="PROSITE" id="PS51873">
    <property type="entry name" value="TRIAD"/>
    <property type="match status" value="1"/>
</dbReference>
<dbReference type="OMA" id="PQTEMPW"/>
<organism evidence="15 16">
    <name type="scientific">Zostera marina</name>
    <name type="common">Eelgrass</name>
    <dbReference type="NCBI Taxonomy" id="29655"/>
    <lineage>
        <taxon>Eukaryota</taxon>
        <taxon>Viridiplantae</taxon>
        <taxon>Streptophyta</taxon>
        <taxon>Embryophyta</taxon>
        <taxon>Tracheophyta</taxon>
        <taxon>Spermatophyta</taxon>
        <taxon>Magnoliopsida</taxon>
        <taxon>Liliopsida</taxon>
        <taxon>Zosteraceae</taxon>
        <taxon>Zostera</taxon>
    </lineage>
</organism>
<sequence>MKAENRTPTPTENDVDDLYFSVMSDDEDVFPISDSKYADGLQFQEVLLSSISRRDDKFGVKKLSVLPTKSLRKKVLLTGESSNPPSVIQYRQICTICYETYSSDVIFHNKNCSHLFCKECISHHIGTKLQENISSIKCPDPDCRSVIVMDECVDVVPPVVLERWSSALCESLVLSSQRFYCPFKDCSMLLIDDGDEDVSQAVCPSCQRLFCARCKVSWHVGYECVDYQSLDVNERNREDLLLLDLAKTQKWKRCPKCRFYVERREGCLHITCRCKYQFCYGCGDSWSNKHLSCHT</sequence>
<comment type="catalytic activity">
    <reaction evidence="1">
        <text>[E2 ubiquitin-conjugating enzyme]-S-ubiquitinyl-L-cysteine + [acceptor protein]-L-lysine = [E2 ubiquitin-conjugating enzyme]-L-cysteine + [acceptor protein]-N(6)-ubiquitinyl-L-lysine.</text>
        <dbReference type="EC" id="2.3.2.31"/>
    </reaction>
</comment>
<dbReference type="Gene3D" id="2.20.25.20">
    <property type="match status" value="1"/>
</dbReference>
<dbReference type="PROSITE" id="PS00518">
    <property type="entry name" value="ZF_RING_1"/>
    <property type="match status" value="1"/>
</dbReference>